<evidence type="ECO:0000256" key="2">
    <source>
        <dbReference type="ARBA" id="ARBA00022801"/>
    </source>
</evidence>
<dbReference type="Proteomes" id="UP000789572">
    <property type="component" value="Unassembled WGS sequence"/>
</dbReference>
<dbReference type="Gene3D" id="2.60.120.200">
    <property type="match status" value="1"/>
</dbReference>
<evidence type="ECO:0000256" key="1">
    <source>
        <dbReference type="ARBA" id="ARBA00022729"/>
    </source>
</evidence>
<dbReference type="PANTHER" id="PTHR10963">
    <property type="entry name" value="GLYCOSYL HYDROLASE-RELATED"/>
    <property type="match status" value="1"/>
</dbReference>
<dbReference type="InterPro" id="IPR013320">
    <property type="entry name" value="ConA-like_dom_sf"/>
</dbReference>
<dbReference type="InterPro" id="IPR050546">
    <property type="entry name" value="Glycosyl_Hydrlase_16"/>
</dbReference>
<keyword evidence="3" id="KW-0326">Glycosidase</keyword>
<keyword evidence="2" id="KW-0378">Hydrolase</keyword>
<feature type="region of interest" description="Disordered" evidence="4">
    <location>
        <begin position="52"/>
        <end position="85"/>
    </location>
</feature>
<dbReference type="GO" id="GO:0031505">
    <property type="term" value="P:fungal-type cell wall organization"/>
    <property type="evidence" value="ECO:0007669"/>
    <property type="project" value="TreeGrafter"/>
</dbReference>
<feature type="domain" description="GH16" evidence="6">
    <location>
        <begin position="74"/>
        <end position="313"/>
    </location>
</feature>
<dbReference type="PANTHER" id="PTHR10963:SF22">
    <property type="entry name" value="GLYCOSIDASE CRH2-RELATED"/>
    <property type="match status" value="1"/>
</dbReference>
<dbReference type="InterPro" id="IPR000757">
    <property type="entry name" value="Beta-glucanase-like"/>
</dbReference>
<dbReference type="Pfam" id="PF00722">
    <property type="entry name" value="Glyco_hydro_16"/>
    <property type="match status" value="1"/>
</dbReference>
<evidence type="ECO:0000313" key="7">
    <source>
        <dbReference type="EMBL" id="CAG8460565.1"/>
    </source>
</evidence>
<accession>A0A9N8VQ67</accession>
<dbReference type="GO" id="GO:0009277">
    <property type="term" value="C:fungal-type cell wall"/>
    <property type="evidence" value="ECO:0007669"/>
    <property type="project" value="TreeGrafter"/>
</dbReference>
<dbReference type="GO" id="GO:0005975">
    <property type="term" value="P:carbohydrate metabolic process"/>
    <property type="evidence" value="ECO:0007669"/>
    <property type="project" value="InterPro"/>
</dbReference>
<keyword evidence="8" id="KW-1185">Reference proteome</keyword>
<protein>
    <submittedName>
        <fullName evidence="7">1250_t:CDS:1</fullName>
    </submittedName>
</protein>
<proteinExistence type="predicted"/>
<comment type="caution">
    <text evidence="7">The sequence shown here is derived from an EMBL/GenBank/DDBJ whole genome shotgun (WGS) entry which is preliminary data.</text>
</comment>
<dbReference type="EMBL" id="CAJVPJ010000028">
    <property type="protein sequence ID" value="CAG8460565.1"/>
    <property type="molecule type" value="Genomic_DNA"/>
</dbReference>
<dbReference type="GO" id="GO:0004553">
    <property type="term" value="F:hydrolase activity, hydrolyzing O-glycosyl compounds"/>
    <property type="evidence" value="ECO:0007669"/>
    <property type="project" value="InterPro"/>
</dbReference>
<name>A0A9N8VQ67_9GLOM</name>
<evidence type="ECO:0000256" key="3">
    <source>
        <dbReference type="ARBA" id="ARBA00023295"/>
    </source>
</evidence>
<gene>
    <name evidence="7" type="ORF">POCULU_LOCUS536</name>
</gene>
<keyword evidence="1 5" id="KW-0732">Signal</keyword>
<dbReference type="SUPFAM" id="SSF49899">
    <property type="entry name" value="Concanavalin A-like lectins/glucanases"/>
    <property type="match status" value="1"/>
</dbReference>
<reference evidence="7" key="1">
    <citation type="submission" date="2021-06" db="EMBL/GenBank/DDBJ databases">
        <authorList>
            <person name="Kallberg Y."/>
            <person name="Tangrot J."/>
            <person name="Rosling A."/>
        </authorList>
    </citation>
    <scope>NUCLEOTIDE SEQUENCE</scope>
    <source>
        <strain evidence="7">IA702</strain>
    </source>
</reference>
<feature type="chain" id="PRO_5040355924" evidence="5">
    <location>
        <begin position="24"/>
        <end position="337"/>
    </location>
</feature>
<dbReference type="PROSITE" id="PS51762">
    <property type="entry name" value="GH16_2"/>
    <property type="match status" value="1"/>
</dbReference>
<organism evidence="7 8">
    <name type="scientific">Paraglomus occultum</name>
    <dbReference type="NCBI Taxonomy" id="144539"/>
    <lineage>
        <taxon>Eukaryota</taxon>
        <taxon>Fungi</taxon>
        <taxon>Fungi incertae sedis</taxon>
        <taxon>Mucoromycota</taxon>
        <taxon>Glomeromycotina</taxon>
        <taxon>Glomeromycetes</taxon>
        <taxon>Paraglomerales</taxon>
        <taxon>Paraglomeraceae</taxon>
        <taxon>Paraglomus</taxon>
    </lineage>
</organism>
<evidence type="ECO:0000313" key="8">
    <source>
        <dbReference type="Proteomes" id="UP000789572"/>
    </source>
</evidence>
<dbReference type="GO" id="GO:0016757">
    <property type="term" value="F:glycosyltransferase activity"/>
    <property type="evidence" value="ECO:0007669"/>
    <property type="project" value="TreeGrafter"/>
</dbReference>
<dbReference type="OrthoDB" id="4781at2759"/>
<dbReference type="AlphaFoldDB" id="A0A9N8VQ67"/>
<evidence type="ECO:0000256" key="4">
    <source>
        <dbReference type="SAM" id="MobiDB-lite"/>
    </source>
</evidence>
<sequence length="337" mass="37842">MAKLITLILLFAVVLVINGNVFAAHRFESTRSLQISYENSVQMDVKHRRAFVRRAKKPKKQKKPKKPAKKPAKKPPAVTPAPQKVYTKNPCKSFVEDFSNPRIAEASSYSGDPSSADWINLSGSPSSYNVKNGLLTLNLQKPSQYERINSDQGPYNKYPGFGTTFNSSRLMHYGVVDVVLKANPVGGVVTAFITMSPEGDEIDYEIVGNDTHRVQSNWYWNGVIIWGAHGGIHDLPDNKLISDFNTYTLDWDPDRIIWKINGQPVRTLTRQETYENGIYKYPNRPSHIQFGIWDGSTAPGTANWANGPINWDQEPNVLTSQIDTISIKCNPDYNEAP</sequence>
<evidence type="ECO:0000259" key="6">
    <source>
        <dbReference type="PROSITE" id="PS51762"/>
    </source>
</evidence>
<feature type="compositionally biased region" description="Basic residues" evidence="4">
    <location>
        <begin position="52"/>
        <end position="73"/>
    </location>
</feature>
<evidence type="ECO:0000256" key="5">
    <source>
        <dbReference type="SAM" id="SignalP"/>
    </source>
</evidence>
<feature type="signal peptide" evidence="5">
    <location>
        <begin position="1"/>
        <end position="23"/>
    </location>
</feature>